<keyword evidence="14" id="KW-0539">Nucleus</keyword>
<evidence type="ECO:0000256" key="11">
    <source>
        <dbReference type="ARBA" id="ARBA00022884"/>
    </source>
</evidence>
<dbReference type="SUPFAM" id="SSF54768">
    <property type="entry name" value="dsRNA-binding domain-like"/>
    <property type="match status" value="1"/>
</dbReference>
<dbReference type="Gene3D" id="1.20.1250.10">
    <property type="match status" value="1"/>
</dbReference>
<dbReference type="AlphaFoldDB" id="A0A8C2HQP5"/>
<dbReference type="GO" id="GO:0003723">
    <property type="term" value="F:RNA binding"/>
    <property type="evidence" value="ECO:0007669"/>
    <property type="project" value="UniProtKB-KW"/>
</dbReference>
<keyword evidence="13" id="KW-1015">Disulfide bond</keyword>
<evidence type="ECO:0000256" key="12">
    <source>
        <dbReference type="ARBA" id="ARBA00023125"/>
    </source>
</evidence>
<dbReference type="GO" id="GO:0006302">
    <property type="term" value="P:double-strand break repair"/>
    <property type="evidence" value="ECO:0007669"/>
    <property type="project" value="UniProtKB-ARBA"/>
</dbReference>
<dbReference type="PRINTS" id="PR00836">
    <property type="entry name" value="SOMATOTROPIN"/>
</dbReference>
<keyword evidence="5" id="KW-0963">Cytoplasm</keyword>
<dbReference type="InterPro" id="IPR057652">
    <property type="entry name" value="DSRM_RDM1"/>
</dbReference>
<evidence type="ECO:0000256" key="8">
    <source>
        <dbReference type="ARBA" id="ARBA00022723"/>
    </source>
</evidence>
<evidence type="ECO:0000256" key="9">
    <source>
        <dbReference type="ARBA" id="ARBA00022729"/>
    </source>
</evidence>
<evidence type="ECO:0000256" key="15">
    <source>
        <dbReference type="RuleBase" id="RU003618"/>
    </source>
</evidence>
<evidence type="ECO:0000259" key="17">
    <source>
        <dbReference type="Pfam" id="PF25517"/>
    </source>
</evidence>
<dbReference type="Pfam" id="PF00103">
    <property type="entry name" value="Hormone_1"/>
    <property type="match status" value="1"/>
</dbReference>
<dbReference type="Ensembl" id="ENSCCRT00020066838.1">
    <property type="protein sequence ID" value="ENSCCRP00020060680.1"/>
    <property type="gene ID" value="ENSCCRG00020028663.1"/>
</dbReference>
<evidence type="ECO:0000256" key="4">
    <source>
        <dbReference type="ARBA" id="ARBA00008474"/>
    </source>
</evidence>
<keyword evidence="6" id="KW-0964">Secreted</keyword>
<accession>A0A8C2HQP5</accession>
<dbReference type="PROSITE" id="PS00266">
    <property type="entry name" value="SOMATOTROPIN_1"/>
    <property type="match status" value="1"/>
</dbReference>
<dbReference type="PANTHER" id="PTHR31164">
    <property type="entry name" value="RAD52 MOTIF-CONTAINING PROTEIN 1"/>
    <property type="match status" value="1"/>
</dbReference>
<comment type="similarity">
    <text evidence="4 15">Belongs to the somatotropin/prolactin family.</text>
</comment>
<dbReference type="InterPro" id="IPR018116">
    <property type="entry name" value="Somatotropin_CS"/>
</dbReference>
<dbReference type="SUPFAM" id="SSF47266">
    <property type="entry name" value="4-helical cytokines"/>
    <property type="match status" value="1"/>
</dbReference>
<dbReference type="CDD" id="cd12364">
    <property type="entry name" value="RRM_RDM1"/>
    <property type="match status" value="1"/>
</dbReference>
<evidence type="ECO:0000256" key="13">
    <source>
        <dbReference type="ARBA" id="ARBA00023157"/>
    </source>
</evidence>
<evidence type="ECO:0000256" key="14">
    <source>
        <dbReference type="ARBA" id="ARBA00023242"/>
    </source>
</evidence>
<evidence type="ECO:0000256" key="10">
    <source>
        <dbReference type="ARBA" id="ARBA00022833"/>
    </source>
</evidence>
<dbReference type="InterPro" id="IPR009079">
    <property type="entry name" value="4_helix_cytokine-like_core"/>
</dbReference>
<evidence type="ECO:0000256" key="6">
    <source>
        <dbReference type="ARBA" id="ARBA00022525"/>
    </source>
</evidence>
<dbReference type="InterPro" id="IPR034200">
    <property type="entry name" value="RDM1_RRM"/>
</dbReference>
<feature type="domain" description="DM1" evidence="17">
    <location>
        <begin position="263"/>
        <end position="341"/>
    </location>
</feature>
<protein>
    <submittedName>
        <fullName evidence="18">Somatotropin-1-like</fullName>
    </submittedName>
</protein>
<evidence type="ECO:0000256" key="1">
    <source>
        <dbReference type="ARBA" id="ARBA00004496"/>
    </source>
</evidence>
<dbReference type="GO" id="GO:0005730">
    <property type="term" value="C:nucleolus"/>
    <property type="evidence" value="ECO:0007669"/>
    <property type="project" value="UniProtKB-SubCell"/>
</dbReference>
<dbReference type="Pfam" id="PF25517">
    <property type="entry name" value="DSRM_RDM1"/>
    <property type="match status" value="1"/>
</dbReference>
<sequence>MLWCFLLHVSLLVNQGRASDNQRLFNNAVIRVQHLHQLAAKMINDFEDSLLPEERRQLSKIFPLSFCNSDYIEAPTGKDETQKSSMLKLLRISFRLIESWEFPSQTLSGTVSNSLTVGNPNQITEKLADLKMGISVLIKGCLDGQPNMDDNDSLPLPFEDFYLTMGENNLRESFRLLACFKKDMHKESLWSVYSTFGALYLLKVCPNATVAEPGFYALVKFYSSAQASKAQRATDKQCLFQSSPLKVRLSTKQNLSFYSTKPLSLSKCHNLANHHLGFGGWSTRIITLKDISRCMDAGCQEETDDQSVLLKYGCIAELTFQQHGMSCQGVGVAEEIIDNDRGEFTHTLGLRHAIFFFFFFKRLLFKVQKLI</sequence>
<dbReference type="GO" id="GO:0046872">
    <property type="term" value="F:metal ion binding"/>
    <property type="evidence" value="ECO:0007669"/>
    <property type="project" value="UniProtKB-KW"/>
</dbReference>
<keyword evidence="9 16" id="KW-0732">Signal</keyword>
<keyword evidence="11" id="KW-0694">RNA-binding</keyword>
<evidence type="ECO:0000256" key="7">
    <source>
        <dbReference type="ARBA" id="ARBA00022702"/>
    </source>
</evidence>
<keyword evidence="7 15" id="KW-0372">Hormone</keyword>
<dbReference type="FunFam" id="1.20.1250.10:FF:000009">
    <property type="entry name" value="Growth hormone"/>
    <property type="match status" value="1"/>
</dbReference>
<evidence type="ECO:0000313" key="19">
    <source>
        <dbReference type="Proteomes" id="UP000694701"/>
    </source>
</evidence>
<dbReference type="InterPro" id="IPR001400">
    <property type="entry name" value="Somatotropin/Prolactin"/>
</dbReference>
<dbReference type="InterPro" id="IPR040224">
    <property type="entry name" value="RDM1"/>
</dbReference>
<feature type="signal peptide" evidence="16">
    <location>
        <begin position="1"/>
        <end position="18"/>
    </location>
</feature>
<comment type="subcellular location">
    <subcellularLocation>
        <location evidence="1">Cytoplasm</location>
    </subcellularLocation>
    <subcellularLocation>
        <location evidence="2">Nucleus</location>
        <location evidence="2">Nucleolus</location>
    </subcellularLocation>
    <subcellularLocation>
        <location evidence="3 15">Secreted</location>
    </subcellularLocation>
</comment>
<keyword evidence="10" id="KW-0862">Zinc</keyword>
<dbReference type="GO" id="GO:0006310">
    <property type="term" value="P:DNA recombination"/>
    <property type="evidence" value="ECO:0007669"/>
    <property type="project" value="UniProtKB-ARBA"/>
</dbReference>
<organism evidence="18 19">
    <name type="scientific">Cyprinus carpio</name>
    <name type="common">Common carp</name>
    <dbReference type="NCBI Taxonomy" id="7962"/>
    <lineage>
        <taxon>Eukaryota</taxon>
        <taxon>Metazoa</taxon>
        <taxon>Chordata</taxon>
        <taxon>Craniata</taxon>
        <taxon>Vertebrata</taxon>
        <taxon>Euteleostomi</taxon>
        <taxon>Actinopterygii</taxon>
        <taxon>Neopterygii</taxon>
        <taxon>Teleostei</taxon>
        <taxon>Ostariophysi</taxon>
        <taxon>Cypriniformes</taxon>
        <taxon>Cyprinidae</taxon>
        <taxon>Cyprininae</taxon>
        <taxon>Cyprinus</taxon>
    </lineage>
</organism>
<evidence type="ECO:0000313" key="18">
    <source>
        <dbReference type="Ensembl" id="ENSCCRP00020060680.1"/>
    </source>
</evidence>
<evidence type="ECO:0000256" key="5">
    <source>
        <dbReference type="ARBA" id="ARBA00022490"/>
    </source>
</evidence>
<dbReference type="GO" id="GO:0003677">
    <property type="term" value="F:DNA binding"/>
    <property type="evidence" value="ECO:0007669"/>
    <property type="project" value="UniProtKB-KW"/>
</dbReference>
<name>A0A8C2HQP5_CYPCA</name>
<dbReference type="PANTHER" id="PTHR31164:SF1">
    <property type="entry name" value="RAD52 MOTIF-CONTAINING PROTEIN 1"/>
    <property type="match status" value="1"/>
</dbReference>
<dbReference type="InterPro" id="IPR042525">
    <property type="entry name" value="Rad52_Rad59_Rad22_sf"/>
</dbReference>
<dbReference type="Gene3D" id="3.30.390.80">
    <property type="entry name" value="DNA repair protein Rad52/59/22"/>
    <property type="match status" value="1"/>
</dbReference>
<dbReference type="GO" id="GO:0005576">
    <property type="term" value="C:extracellular region"/>
    <property type="evidence" value="ECO:0007669"/>
    <property type="project" value="UniProtKB-SubCell"/>
</dbReference>
<reference evidence="18" key="1">
    <citation type="submission" date="2025-08" db="UniProtKB">
        <authorList>
            <consortium name="Ensembl"/>
        </authorList>
    </citation>
    <scope>IDENTIFICATION</scope>
</reference>
<evidence type="ECO:0000256" key="16">
    <source>
        <dbReference type="SAM" id="SignalP"/>
    </source>
</evidence>
<proteinExistence type="inferred from homology"/>
<evidence type="ECO:0000256" key="2">
    <source>
        <dbReference type="ARBA" id="ARBA00004604"/>
    </source>
</evidence>
<keyword evidence="8" id="KW-0479">Metal-binding</keyword>
<dbReference type="GO" id="GO:0005737">
    <property type="term" value="C:cytoplasm"/>
    <property type="evidence" value="ECO:0007669"/>
    <property type="project" value="UniProtKB-SubCell"/>
</dbReference>
<dbReference type="Proteomes" id="UP000694701">
    <property type="component" value="Unplaced"/>
</dbReference>
<keyword evidence="12" id="KW-0238">DNA-binding</keyword>
<feature type="chain" id="PRO_5034064788" evidence="16">
    <location>
        <begin position="19"/>
        <end position="371"/>
    </location>
</feature>
<evidence type="ECO:0000256" key="3">
    <source>
        <dbReference type="ARBA" id="ARBA00004613"/>
    </source>
</evidence>
<dbReference type="GO" id="GO:0005179">
    <property type="term" value="F:hormone activity"/>
    <property type="evidence" value="ECO:0007669"/>
    <property type="project" value="UniProtKB-KW"/>
</dbReference>